<evidence type="ECO:0008006" key="3">
    <source>
        <dbReference type="Google" id="ProtNLM"/>
    </source>
</evidence>
<dbReference type="SUPFAM" id="SSF48371">
    <property type="entry name" value="ARM repeat"/>
    <property type="match status" value="1"/>
</dbReference>
<dbReference type="RefSeq" id="WP_035134015.1">
    <property type="nucleotide sequence ID" value="NZ_JPMD01000032.1"/>
</dbReference>
<name>A0A084J9L4_9CLOT</name>
<dbReference type="InterPro" id="IPR011989">
    <property type="entry name" value="ARM-like"/>
</dbReference>
<sequence>MIKKIMQKIREFNNTKSLEANNLITFKTSNSIHTNRTNELLSDNIELSAIPDVFQLLLGNNEKVKLQSAENLNYVMSTLNSSQLIKVDKIFRERVSYEWSYDWRTKDPKELLHPLMSEEEKVTILGLSSFHPNGYFREKAIKALSNMETGHEIPYLLIRINDWVRTIRSSSKEHLLRYLTPKHSMNFINNLPLVLRLGECSREEHIDVINAVVSLLSSSESSQNLISGLQSPDSKVRLACYKIIIKTRILDNKSIINYLIKDTNPYNRLFVLRNIKQDITPDEFTDISQLLLHDKFAQIRILALETLYAFQPEGAIDTLEKGLFDRNQSVRSLSRYLLSKHKKYDFAEIYRDAIRKNEQLYSSICGLGETGNSSDSKIISTFMINDTIKIVKASINALARLDFQEYEEELIFIIKDERVGISKAARNVLYKRIDVSDADTIYEIFKQAIYDHVKINTCILLCSLSKWEAIRYIIEFCADENDSISALGQNAIENWKAKYNCSFTTPTKKQIVGIRKSIMDYGKSIKDSDRDFIEFSIKYFCN</sequence>
<dbReference type="Gene3D" id="1.25.10.10">
    <property type="entry name" value="Leucine-rich Repeat Variant"/>
    <property type="match status" value="1"/>
</dbReference>
<evidence type="ECO:0000313" key="2">
    <source>
        <dbReference type="Proteomes" id="UP000028542"/>
    </source>
</evidence>
<accession>A0A084J9L4</accession>
<organism evidence="1 2">
    <name type="scientific">Clostridium sulfidigenes</name>
    <dbReference type="NCBI Taxonomy" id="318464"/>
    <lineage>
        <taxon>Bacteria</taxon>
        <taxon>Bacillati</taxon>
        <taxon>Bacillota</taxon>
        <taxon>Clostridia</taxon>
        <taxon>Eubacteriales</taxon>
        <taxon>Clostridiaceae</taxon>
        <taxon>Clostridium</taxon>
    </lineage>
</organism>
<gene>
    <name evidence="1" type="ORF">IO99_13335</name>
</gene>
<dbReference type="EMBL" id="JPMD01000032">
    <property type="protein sequence ID" value="KEZ85648.1"/>
    <property type="molecule type" value="Genomic_DNA"/>
</dbReference>
<dbReference type="AlphaFoldDB" id="A0A084J9L4"/>
<reference evidence="1 2" key="1">
    <citation type="submission" date="2014-07" db="EMBL/GenBank/DDBJ databases">
        <title>Draft genome of Clostridium sulfidigenes 113A isolated from sediments associated with methane hydrate from Krishna Godavari basin.</title>
        <authorList>
            <person name="Honkalas V.S."/>
            <person name="Dabir A.P."/>
            <person name="Arora P."/>
            <person name="Dhakephalkar P.K."/>
        </authorList>
    </citation>
    <scope>NUCLEOTIDE SEQUENCE [LARGE SCALE GENOMIC DNA]</scope>
    <source>
        <strain evidence="1 2">113A</strain>
    </source>
</reference>
<dbReference type="Proteomes" id="UP000028542">
    <property type="component" value="Unassembled WGS sequence"/>
</dbReference>
<evidence type="ECO:0000313" key="1">
    <source>
        <dbReference type="EMBL" id="KEZ85648.1"/>
    </source>
</evidence>
<dbReference type="eggNOG" id="COG1413">
    <property type="taxonomic scope" value="Bacteria"/>
</dbReference>
<proteinExistence type="predicted"/>
<keyword evidence="2" id="KW-1185">Reference proteome</keyword>
<dbReference type="InterPro" id="IPR016024">
    <property type="entry name" value="ARM-type_fold"/>
</dbReference>
<protein>
    <recommendedName>
        <fullName evidence="3">HEAT repeat domain-containing protein</fullName>
    </recommendedName>
</protein>
<comment type="caution">
    <text evidence="1">The sequence shown here is derived from an EMBL/GenBank/DDBJ whole genome shotgun (WGS) entry which is preliminary data.</text>
</comment>
<dbReference type="STRING" id="318464.IO99_13335"/>